<dbReference type="InterPro" id="IPR007255">
    <property type="entry name" value="COG8"/>
</dbReference>
<comment type="subcellular location">
    <subcellularLocation>
        <location evidence="1">Golgi apparatus membrane</location>
        <topology evidence="1">Peripheral membrane protein</topology>
    </subcellularLocation>
</comment>
<evidence type="ECO:0000313" key="10">
    <source>
        <dbReference type="RefSeq" id="XP_033462557.1"/>
    </source>
</evidence>
<organism evidence="10">
    <name type="scientific">Dissoconium aciculare CBS 342.82</name>
    <dbReference type="NCBI Taxonomy" id="1314786"/>
    <lineage>
        <taxon>Eukaryota</taxon>
        <taxon>Fungi</taxon>
        <taxon>Dikarya</taxon>
        <taxon>Ascomycota</taxon>
        <taxon>Pezizomycotina</taxon>
        <taxon>Dothideomycetes</taxon>
        <taxon>Dothideomycetidae</taxon>
        <taxon>Mycosphaerellales</taxon>
        <taxon>Dissoconiaceae</taxon>
        <taxon>Dissoconium</taxon>
    </lineage>
</organism>
<dbReference type="GO" id="GO:0015031">
    <property type="term" value="P:protein transport"/>
    <property type="evidence" value="ECO:0007669"/>
    <property type="project" value="UniProtKB-KW"/>
</dbReference>
<keyword evidence="4" id="KW-0813">Transport</keyword>
<dbReference type="GeneID" id="54362107"/>
<evidence type="ECO:0000256" key="6">
    <source>
        <dbReference type="ARBA" id="ARBA00023034"/>
    </source>
</evidence>
<evidence type="ECO:0000256" key="5">
    <source>
        <dbReference type="ARBA" id="ARBA00022927"/>
    </source>
</evidence>
<dbReference type="GO" id="GO:0006891">
    <property type="term" value="P:intra-Golgi vesicle-mediated transport"/>
    <property type="evidence" value="ECO:0007669"/>
    <property type="project" value="TreeGrafter"/>
</dbReference>
<dbReference type="RefSeq" id="XP_033462557.1">
    <property type="nucleotide sequence ID" value="XM_033604307.1"/>
</dbReference>
<evidence type="ECO:0000256" key="4">
    <source>
        <dbReference type="ARBA" id="ARBA00022448"/>
    </source>
</evidence>
<sequence length="356" mass="38871">MESLYEILTSKFDPSNSAPDPREQQTTTYLARLTTLSLDDLTSTESASILYASQSHARHLQALSKRSRNAVISSSTQLASLATLLPTITSQTDVLQKDIPSLESVTLAFSEKYDRSTDNGILDRRKRAALLSRNVDRLSDVLDLPGLLSSTVTAAQAENSGANTTSSASTSYASALDIQAHIKRLNTLYPQSELVGSISRQSSREMQNLATILITSLQSPTLKLAAAMRTVGYLRRVAPELVGDELALTGSGALLAKPLTVSATPLDNDNPIGALFLVCRLHTLHKTLRALDPLRDLADQESLQQARHYTTSDQTSTASTLGSQTERFLKRYIEVFREQSFGILSNPTRISSKHHR</sequence>
<dbReference type="PANTHER" id="PTHR21311">
    <property type="entry name" value="CONSERVED OLIGOMERIC GOLGI COMPLEX COMPONENT 8"/>
    <property type="match status" value="1"/>
</dbReference>
<keyword evidence="6" id="KW-0333">Golgi apparatus</keyword>
<protein>
    <recommendedName>
        <fullName evidence="3">Conserved oligomeric Golgi complex subunit 8</fullName>
    </recommendedName>
    <alternativeName>
        <fullName evidence="8">Component of oligomeric Golgi complex 8</fullName>
    </alternativeName>
</protein>
<dbReference type="OrthoDB" id="1661054at2759"/>
<accession>A0A6J3MBX3</accession>
<dbReference type="Pfam" id="PF04124">
    <property type="entry name" value="Dor1"/>
    <property type="match status" value="1"/>
</dbReference>
<evidence type="ECO:0000313" key="9">
    <source>
        <dbReference type="Proteomes" id="UP000504637"/>
    </source>
</evidence>
<keyword evidence="7" id="KW-0472">Membrane</keyword>
<proteinExistence type="inferred from homology"/>
<keyword evidence="5" id="KW-0653">Protein transport</keyword>
<reference evidence="10" key="1">
    <citation type="submission" date="2020-01" db="EMBL/GenBank/DDBJ databases">
        <authorList>
            <consortium name="DOE Joint Genome Institute"/>
            <person name="Haridas S."/>
            <person name="Albert R."/>
            <person name="Binder M."/>
            <person name="Bloem J."/>
            <person name="Labutti K."/>
            <person name="Salamov A."/>
            <person name="Andreopoulos B."/>
            <person name="Baker S.E."/>
            <person name="Barry K."/>
            <person name="Bills G."/>
            <person name="Bluhm B.H."/>
            <person name="Cannon C."/>
            <person name="Castanera R."/>
            <person name="Culley D.E."/>
            <person name="Daum C."/>
            <person name="Ezra D."/>
            <person name="Gonzalez J.B."/>
            <person name="Henrissat B."/>
            <person name="Kuo A."/>
            <person name="Liang C."/>
            <person name="Lipzen A."/>
            <person name="Lutzoni F."/>
            <person name="Magnuson J."/>
            <person name="Mondo S."/>
            <person name="Nolan M."/>
            <person name="Ohm R."/>
            <person name="Pangilinan J."/>
            <person name="Park H.-J."/>
            <person name="Ramirez L."/>
            <person name="Alfaro M."/>
            <person name="Sun H."/>
            <person name="Tritt A."/>
            <person name="Yoshinaga Y."/>
            <person name="Zwiers L.-H."/>
            <person name="Turgeon B.G."/>
            <person name="Goodwin S.B."/>
            <person name="Spatafora J.W."/>
            <person name="Crous P.W."/>
            <person name="Grigoriev I.V."/>
        </authorList>
    </citation>
    <scope>NUCLEOTIDE SEQUENCE</scope>
    <source>
        <strain evidence="10">CBS 342.82</strain>
    </source>
</reference>
<name>A0A6J3MBX3_9PEZI</name>
<dbReference type="GO" id="GO:0000139">
    <property type="term" value="C:Golgi membrane"/>
    <property type="evidence" value="ECO:0007669"/>
    <property type="project" value="UniProtKB-SubCell"/>
</dbReference>
<dbReference type="GO" id="GO:0017119">
    <property type="term" value="C:Golgi transport complex"/>
    <property type="evidence" value="ECO:0007669"/>
    <property type="project" value="InterPro"/>
</dbReference>
<dbReference type="AlphaFoldDB" id="A0A6J3MBX3"/>
<evidence type="ECO:0000256" key="2">
    <source>
        <dbReference type="ARBA" id="ARBA00006419"/>
    </source>
</evidence>
<evidence type="ECO:0000256" key="3">
    <source>
        <dbReference type="ARBA" id="ARBA00020983"/>
    </source>
</evidence>
<dbReference type="PANTHER" id="PTHR21311:SF0">
    <property type="entry name" value="CONSERVED OLIGOMERIC GOLGI COMPLEX SUBUNIT 8"/>
    <property type="match status" value="1"/>
</dbReference>
<gene>
    <name evidence="10" type="ORF">K489DRAFT_378064</name>
</gene>
<reference evidence="10" key="2">
    <citation type="submission" date="2020-04" db="EMBL/GenBank/DDBJ databases">
        <authorList>
            <consortium name="NCBI Genome Project"/>
        </authorList>
    </citation>
    <scope>NUCLEOTIDE SEQUENCE</scope>
    <source>
        <strain evidence="10">CBS 342.82</strain>
    </source>
</reference>
<evidence type="ECO:0000256" key="8">
    <source>
        <dbReference type="ARBA" id="ARBA00031347"/>
    </source>
</evidence>
<evidence type="ECO:0000256" key="1">
    <source>
        <dbReference type="ARBA" id="ARBA00004395"/>
    </source>
</evidence>
<evidence type="ECO:0000256" key="7">
    <source>
        <dbReference type="ARBA" id="ARBA00023136"/>
    </source>
</evidence>
<comment type="similarity">
    <text evidence="2">Belongs to the COG8 family.</text>
</comment>
<dbReference type="Proteomes" id="UP000504637">
    <property type="component" value="Unplaced"/>
</dbReference>
<reference evidence="10" key="3">
    <citation type="submission" date="2025-08" db="UniProtKB">
        <authorList>
            <consortium name="RefSeq"/>
        </authorList>
    </citation>
    <scope>IDENTIFICATION</scope>
    <source>
        <strain evidence="10">CBS 342.82</strain>
    </source>
</reference>
<keyword evidence="9" id="KW-1185">Reference proteome</keyword>